<accession>A0A9P4JJZ8</accession>
<evidence type="ECO:0000256" key="2">
    <source>
        <dbReference type="ARBA" id="ARBA00004421"/>
    </source>
</evidence>
<name>A0A9P4JJZ8_9PLEO</name>
<dbReference type="OrthoDB" id="4097008at2759"/>
<organism evidence="7 8">
    <name type="scientific">Delitschia confertaspora ATCC 74209</name>
    <dbReference type="NCBI Taxonomy" id="1513339"/>
    <lineage>
        <taxon>Eukaryota</taxon>
        <taxon>Fungi</taxon>
        <taxon>Dikarya</taxon>
        <taxon>Ascomycota</taxon>
        <taxon>Pezizomycotina</taxon>
        <taxon>Dothideomycetes</taxon>
        <taxon>Pleosporomycetidae</taxon>
        <taxon>Pleosporales</taxon>
        <taxon>Delitschiaceae</taxon>
        <taxon>Delitschia</taxon>
    </lineage>
</organism>
<feature type="compositionally biased region" description="Polar residues" evidence="6">
    <location>
        <begin position="64"/>
        <end position="76"/>
    </location>
</feature>
<keyword evidence="5" id="KW-0472">Membrane</keyword>
<dbReference type="EMBL" id="ML994003">
    <property type="protein sequence ID" value="KAF2200821.1"/>
    <property type="molecule type" value="Genomic_DNA"/>
</dbReference>
<comment type="similarity">
    <text evidence="3">Belongs to the INP1 family.</text>
</comment>
<evidence type="ECO:0000313" key="8">
    <source>
        <dbReference type="Proteomes" id="UP000799536"/>
    </source>
</evidence>
<gene>
    <name evidence="7" type="ORF">GQ43DRAFT_395556</name>
</gene>
<dbReference type="Proteomes" id="UP000799536">
    <property type="component" value="Unassembled WGS sequence"/>
</dbReference>
<evidence type="ECO:0000256" key="4">
    <source>
        <dbReference type="ARBA" id="ARBA00021397"/>
    </source>
</evidence>
<feature type="region of interest" description="Disordered" evidence="6">
    <location>
        <begin position="229"/>
        <end position="275"/>
    </location>
</feature>
<evidence type="ECO:0000256" key="5">
    <source>
        <dbReference type="ARBA" id="ARBA00023136"/>
    </source>
</evidence>
<feature type="compositionally biased region" description="Low complexity" evidence="6">
    <location>
        <begin position="261"/>
        <end position="273"/>
    </location>
</feature>
<feature type="compositionally biased region" description="Polar residues" evidence="6">
    <location>
        <begin position="290"/>
        <end position="306"/>
    </location>
</feature>
<evidence type="ECO:0000256" key="3">
    <source>
        <dbReference type="ARBA" id="ARBA00010707"/>
    </source>
</evidence>
<feature type="compositionally biased region" description="Polar residues" evidence="6">
    <location>
        <begin position="30"/>
        <end position="40"/>
    </location>
</feature>
<evidence type="ECO:0000256" key="1">
    <source>
        <dbReference type="ARBA" id="ARBA00003594"/>
    </source>
</evidence>
<feature type="compositionally biased region" description="Polar residues" evidence="6">
    <location>
        <begin position="250"/>
        <end position="260"/>
    </location>
</feature>
<feature type="compositionally biased region" description="Low complexity" evidence="6">
    <location>
        <begin position="1"/>
        <end position="18"/>
    </location>
</feature>
<dbReference type="GO" id="GO:0005780">
    <property type="term" value="C:extrinsic component of intraperoxisomal membrane"/>
    <property type="evidence" value="ECO:0007669"/>
    <property type="project" value="InterPro"/>
</dbReference>
<dbReference type="Pfam" id="PF12634">
    <property type="entry name" value="Inp1"/>
    <property type="match status" value="1"/>
</dbReference>
<evidence type="ECO:0000313" key="7">
    <source>
        <dbReference type="EMBL" id="KAF2200821.1"/>
    </source>
</evidence>
<dbReference type="GO" id="GO:0045033">
    <property type="term" value="P:peroxisome inheritance"/>
    <property type="evidence" value="ECO:0007669"/>
    <property type="project" value="InterPro"/>
</dbReference>
<feature type="compositionally biased region" description="Polar residues" evidence="6">
    <location>
        <begin position="425"/>
        <end position="436"/>
    </location>
</feature>
<comment type="subcellular location">
    <subcellularLocation>
        <location evidence="2">Peroxisome membrane</location>
        <topology evidence="2">Peripheral membrane protein</topology>
    </subcellularLocation>
</comment>
<comment type="caution">
    <text evidence="7">The sequence shown here is derived from an EMBL/GenBank/DDBJ whole genome shotgun (WGS) entry which is preliminary data.</text>
</comment>
<feature type="region of interest" description="Disordered" evidence="6">
    <location>
        <begin position="64"/>
        <end position="85"/>
    </location>
</feature>
<reference evidence="7" key="1">
    <citation type="journal article" date="2020" name="Stud. Mycol.">
        <title>101 Dothideomycetes genomes: a test case for predicting lifestyles and emergence of pathogens.</title>
        <authorList>
            <person name="Haridas S."/>
            <person name="Albert R."/>
            <person name="Binder M."/>
            <person name="Bloem J."/>
            <person name="Labutti K."/>
            <person name="Salamov A."/>
            <person name="Andreopoulos B."/>
            <person name="Baker S."/>
            <person name="Barry K."/>
            <person name="Bills G."/>
            <person name="Bluhm B."/>
            <person name="Cannon C."/>
            <person name="Castanera R."/>
            <person name="Culley D."/>
            <person name="Daum C."/>
            <person name="Ezra D."/>
            <person name="Gonzalez J."/>
            <person name="Henrissat B."/>
            <person name="Kuo A."/>
            <person name="Liang C."/>
            <person name="Lipzen A."/>
            <person name="Lutzoni F."/>
            <person name="Magnuson J."/>
            <person name="Mondo S."/>
            <person name="Nolan M."/>
            <person name="Ohm R."/>
            <person name="Pangilinan J."/>
            <person name="Park H.-J."/>
            <person name="Ramirez L."/>
            <person name="Alfaro M."/>
            <person name="Sun H."/>
            <person name="Tritt A."/>
            <person name="Yoshinaga Y."/>
            <person name="Zwiers L.-H."/>
            <person name="Turgeon B."/>
            <person name="Goodwin S."/>
            <person name="Spatafora J."/>
            <person name="Crous P."/>
            <person name="Grigoriev I."/>
        </authorList>
    </citation>
    <scope>NUCLEOTIDE SEQUENCE</scope>
    <source>
        <strain evidence="7">ATCC 74209</strain>
    </source>
</reference>
<evidence type="ECO:0000256" key="6">
    <source>
        <dbReference type="SAM" id="MobiDB-lite"/>
    </source>
</evidence>
<protein>
    <recommendedName>
        <fullName evidence="4">Inheritance of peroxisomes protein 1</fullName>
    </recommendedName>
</protein>
<comment type="function">
    <text evidence="1">Required for peroxisome inheritance.</text>
</comment>
<sequence>MSSPAPSAAPGSAPSSSSVRRSFTVPARLSNRSTPSSPASRDSADGIETLFTHTFTKIISFTTGPSVTSQPTSSRRSSVDIGSETPESIPWKGYTERTLAVGPLRVYRVTSSNVSFLNSGNFLHTIFPKSQCWCVDGESQFVLRIRQNSYYRIELPFVTNEDKEKIKEFKDVLDKVLQYEKTPCPFARGFEVELPEAPKAAVRKHLTKKPEKAKKWLFDKTWVPSDGARSVIEESDSTATSSFEDDGRSSSHTAEINSQISEPPESVVESAPPQTASIPERARKFHALRSVTQPAETRSHSVSSSKPPDMPDLSKSYSPPHDPTESRETINSNLSPAADTVSLLSTTDTFYTCANTISRAPSPPYVDAQADIEDNPWASEHITQNLENEQEDNHLRGRTLHRRDISEITITGHSAEHSKEPAPITPTTEGRASSAPSTPPLVSDSDDSFEPPFLDVPTPPATIRLRRLTGASQRRAFSPMPQEQNLVRRQVDTPRKQLTAALVRKTCEIVLGPPAHLVTLMLRIAAKVSNGVFGFDTYRVRHPVEKIPCSWESSGDEGEWEEDDYGIPLTNLEGHALRRRDGNSP</sequence>
<feature type="region of interest" description="Disordered" evidence="6">
    <location>
        <begin position="412"/>
        <end position="457"/>
    </location>
</feature>
<dbReference type="AlphaFoldDB" id="A0A9P4JJZ8"/>
<feature type="region of interest" description="Disordered" evidence="6">
    <location>
        <begin position="1"/>
        <end position="44"/>
    </location>
</feature>
<feature type="region of interest" description="Disordered" evidence="6">
    <location>
        <begin position="290"/>
        <end position="335"/>
    </location>
</feature>
<keyword evidence="8" id="KW-1185">Reference proteome</keyword>
<proteinExistence type="inferred from homology"/>
<dbReference type="InterPro" id="IPR024758">
    <property type="entry name" value="Inp1"/>
</dbReference>